<dbReference type="Pfam" id="PF13561">
    <property type="entry name" value="adh_short_C2"/>
    <property type="match status" value="1"/>
</dbReference>
<dbReference type="InterPro" id="IPR036291">
    <property type="entry name" value="NAD(P)-bd_dom_sf"/>
</dbReference>
<dbReference type="PANTHER" id="PTHR43008">
    <property type="entry name" value="BENZIL REDUCTASE"/>
    <property type="match status" value="1"/>
</dbReference>
<organism evidence="3 4">
    <name type="scientific">Kribbella kalugense</name>
    <dbReference type="NCBI Taxonomy" id="2512221"/>
    <lineage>
        <taxon>Bacteria</taxon>
        <taxon>Bacillati</taxon>
        <taxon>Actinomycetota</taxon>
        <taxon>Actinomycetes</taxon>
        <taxon>Propionibacteriales</taxon>
        <taxon>Kribbellaceae</taxon>
        <taxon>Kribbella</taxon>
    </lineage>
</organism>
<sequence>MPASQMRLDGKVALITGGAQGVGLGIAQEFVDYGATVIVADINETTLKEAAATLGPDVTTVVVDVTNLQQMQAMYDDIVKAHGHLDAVVANVGAGDSNGVQTITEKQFDFVFGVNVKGVLFTVQPAINLMKNGGTVVIIGSTASIQPPTGMSLYGGAKAALRNMVRAWIQEVKGTGIRINVLSPGAVDTPSLRSALADASGPDAVDALVTEMGEGNPLGRLAQPRELGTAAVFLSSEASSFITGVELFADGGMAQTG</sequence>
<comment type="similarity">
    <text evidence="1">Belongs to the short-chain dehydrogenases/reductases (SDR) family.</text>
</comment>
<reference evidence="3 4" key="1">
    <citation type="submission" date="2019-03" db="EMBL/GenBank/DDBJ databases">
        <title>Genomic Encyclopedia of Type Strains, Phase III (KMG-III): the genomes of soil and plant-associated and newly described type strains.</title>
        <authorList>
            <person name="Whitman W."/>
        </authorList>
    </citation>
    <scope>NUCLEOTIDE SEQUENCE [LARGE SCALE GENOMIC DNA]</scope>
    <source>
        <strain evidence="3 4">VKM Ac-2570</strain>
    </source>
</reference>
<evidence type="ECO:0000313" key="4">
    <source>
        <dbReference type="Proteomes" id="UP000295447"/>
    </source>
</evidence>
<evidence type="ECO:0000256" key="2">
    <source>
        <dbReference type="ARBA" id="ARBA00023002"/>
    </source>
</evidence>
<name>A0A4V3G7G1_9ACTN</name>
<dbReference type="EMBL" id="SODF01000002">
    <property type="protein sequence ID" value="TDW18934.1"/>
    <property type="molecule type" value="Genomic_DNA"/>
</dbReference>
<comment type="caution">
    <text evidence="3">The sequence shown here is derived from an EMBL/GenBank/DDBJ whole genome shotgun (WGS) entry which is preliminary data.</text>
</comment>
<dbReference type="AlphaFoldDB" id="A0A4V3G7G1"/>
<dbReference type="GO" id="GO:0050664">
    <property type="term" value="F:oxidoreductase activity, acting on NAD(P)H, oxygen as acceptor"/>
    <property type="evidence" value="ECO:0007669"/>
    <property type="project" value="TreeGrafter"/>
</dbReference>
<evidence type="ECO:0000313" key="3">
    <source>
        <dbReference type="EMBL" id="TDW18934.1"/>
    </source>
</evidence>
<dbReference type="FunFam" id="3.40.50.720:FF:000084">
    <property type="entry name" value="Short-chain dehydrogenase reductase"/>
    <property type="match status" value="1"/>
</dbReference>
<dbReference type="InterPro" id="IPR002347">
    <property type="entry name" value="SDR_fam"/>
</dbReference>
<dbReference type="PANTHER" id="PTHR43008:SF4">
    <property type="entry name" value="CHAIN DEHYDROGENASE, PUTATIVE (AFU_ORTHOLOGUE AFUA_4G08710)-RELATED"/>
    <property type="match status" value="1"/>
</dbReference>
<dbReference type="Proteomes" id="UP000295447">
    <property type="component" value="Unassembled WGS sequence"/>
</dbReference>
<keyword evidence="4" id="KW-1185">Reference proteome</keyword>
<gene>
    <name evidence="3" type="ORF">EV650_5536</name>
</gene>
<dbReference type="Gene3D" id="3.40.50.720">
    <property type="entry name" value="NAD(P)-binding Rossmann-like Domain"/>
    <property type="match status" value="1"/>
</dbReference>
<evidence type="ECO:0000256" key="1">
    <source>
        <dbReference type="ARBA" id="ARBA00006484"/>
    </source>
</evidence>
<proteinExistence type="inferred from homology"/>
<protein>
    <submittedName>
        <fullName evidence="3">NAD(P)-dependent dehydrogenase (Short-subunit alcohol dehydrogenase family)</fullName>
    </submittedName>
</protein>
<keyword evidence="2" id="KW-0560">Oxidoreductase</keyword>
<dbReference type="PRINTS" id="PR00081">
    <property type="entry name" value="GDHRDH"/>
</dbReference>
<dbReference type="SUPFAM" id="SSF51735">
    <property type="entry name" value="NAD(P)-binding Rossmann-fold domains"/>
    <property type="match status" value="1"/>
</dbReference>
<dbReference type="CDD" id="cd05233">
    <property type="entry name" value="SDR_c"/>
    <property type="match status" value="1"/>
</dbReference>
<dbReference type="RefSeq" id="WP_202874932.1">
    <property type="nucleotide sequence ID" value="NZ_SODF01000002.1"/>
</dbReference>
<accession>A0A4V3G7G1</accession>